<protein>
    <submittedName>
        <fullName evidence="1">Uncharacterized protein</fullName>
    </submittedName>
</protein>
<evidence type="ECO:0000313" key="2">
    <source>
        <dbReference type="Proteomes" id="UP000094893"/>
    </source>
</evidence>
<name>A0A1C2J7P1_ACITH</name>
<dbReference type="RefSeq" id="WP_024892813.1">
    <property type="nucleotide sequence ID" value="NZ_LWRZ01000209.1"/>
</dbReference>
<comment type="caution">
    <text evidence="1">The sequence shown here is derived from an EMBL/GenBank/DDBJ whole genome shotgun (WGS) entry which is preliminary data.</text>
</comment>
<dbReference type="STRING" id="930.GCA_002079865_02258"/>
<accession>A0A1C2J7P1</accession>
<organism evidence="1 2">
    <name type="scientific">Acidithiobacillus thiooxidans</name>
    <name type="common">Thiobacillus thiooxidans</name>
    <dbReference type="NCBI Taxonomy" id="930"/>
    <lineage>
        <taxon>Bacteria</taxon>
        <taxon>Pseudomonadati</taxon>
        <taxon>Pseudomonadota</taxon>
        <taxon>Acidithiobacillia</taxon>
        <taxon>Acidithiobacillales</taxon>
        <taxon>Acidithiobacillaceae</taxon>
        <taxon>Acidithiobacillus</taxon>
    </lineage>
</organism>
<dbReference type="EMBL" id="LWSA01000195">
    <property type="protein sequence ID" value="OCX70533.1"/>
    <property type="molecule type" value="Genomic_DNA"/>
</dbReference>
<evidence type="ECO:0000313" key="1">
    <source>
        <dbReference type="EMBL" id="OCX70533.1"/>
    </source>
</evidence>
<gene>
    <name evidence="1" type="ORF">A6P07_13980</name>
</gene>
<reference evidence="1 2" key="1">
    <citation type="journal article" date="2016" name="Int. J. Mol. Sci.">
        <title>Comparative genomics of the extreme acidophile Acidithiobacillus thiooxidans reveals intraspecific divergence and niche adaptation.</title>
        <authorList>
            <person name="Zhang X."/>
            <person name="Feng X."/>
            <person name="Tao J."/>
            <person name="Ma L."/>
            <person name="Xiao Y."/>
            <person name="Liang Y."/>
            <person name="Liu X."/>
            <person name="Yin H."/>
        </authorList>
    </citation>
    <scope>NUCLEOTIDE SEQUENCE [LARGE SCALE GENOMIC DNA]</scope>
    <source>
        <strain evidence="1 2">A02</strain>
    </source>
</reference>
<proteinExistence type="predicted"/>
<dbReference type="Proteomes" id="UP000094893">
    <property type="component" value="Unassembled WGS sequence"/>
</dbReference>
<sequence length="288" mass="30658">MSAAEMSQAVNNPTETPDWSQVLDLSHAIEDQLRLLYAMLDEVTADTDVRSAALHIACEAGHLWSATQKLAQVTGVHSAADLEARVESGVRMLEPLLVAMSTLMETLPEVLGDLAKSGTMQQLSMATVEWTDILKRITGLIQGASPSLTARVSGLVDDASRWSGELVVAWETLAATLPEVMQDEILHNNLNDLQKAIGVWASVAIEARTMVARCGGGNMASGARALVCSIRDGLDDAEQKGGSGSGGIFALIRLVLSGKTIYVLRNVISIAYRVLKTMNASGKKKMAG</sequence>
<dbReference type="AlphaFoldDB" id="A0A1C2J7P1"/>